<dbReference type="Proteomes" id="UP000027920">
    <property type="component" value="Unassembled WGS sequence"/>
</dbReference>
<reference evidence="1 2" key="1">
    <citation type="submission" date="2013-03" db="EMBL/GenBank/DDBJ databases">
        <title>The Genome Sequence of Exophiala aquamarina CBS 119918.</title>
        <authorList>
            <consortium name="The Broad Institute Genomics Platform"/>
            <person name="Cuomo C."/>
            <person name="de Hoog S."/>
            <person name="Gorbushina A."/>
            <person name="Walker B."/>
            <person name="Young S.K."/>
            <person name="Zeng Q."/>
            <person name="Gargeya S."/>
            <person name="Fitzgerald M."/>
            <person name="Haas B."/>
            <person name="Abouelleil A."/>
            <person name="Allen A.W."/>
            <person name="Alvarado L."/>
            <person name="Arachchi H.M."/>
            <person name="Berlin A.M."/>
            <person name="Chapman S.B."/>
            <person name="Gainer-Dewar J."/>
            <person name="Goldberg J."/>
            <person name="Griggs A."/>
            <person name="Gujja S."/>
            <person name="Hansen M."/>
            <person name="Howarth C."/>
            <person name="Imamovic A."/>
            <person name="Ireland A."/>
            <person name="Larimer J."/>
            <person name="McCowan C."/>
            <person name="Murphy C."/>
            <person name="Pearson M."/>
            <person name="Poon T.W."/>
            <person name="Priest M."/>
            <person name="Roberts A."/>
            <person name="Saif S."/>
            <person name="Shea T."/>
            <person name="Sisk P."/>
            <person name="Sykes S."/>
            <person name="Wortman J."/>
            <person name="Nusbaum C."/>
            <person name="Birren B."/>
        </authorList>
    </citation>
    <scope>NUCLEOTIDE SEQUENCE [LARGE SCALE GENOMIC DNA]</scope>
    <source>
        <strain evidence="1 2">CBS 119918</strain>
    </source>
</reference>
<comment type="caution">
    <text evidence="1">The sequence shown here is derived from an EMBL/GenBank/DDBJ whole genome shotgun (WGS) entry which is preliminary data.</text>
</comment>
<dbReference type="EMBL" id="AMGV01000005">
    <property type="protein sequence ID" value="KEF57002.1"/>
    <property type="molecule type" value="Genomic_DNA"/>
</dbReference>
<gene>
    <name evidence="1" type="ORF">A1O9_07192</name>
</gene>
<organism evidence="1 2">
    <name type="scientific">Exophiala aquamarina CBS 119918</name>
    <dbReference type="NCBI Taxonomy" id="1182545"/>
    <lineage>
        <taxon>Eukaryota</taxon>
        <taxon>Fungi</taxon>
        <taxon>Dikarya</taxon>
        <taxon>Ascomycota</taxon>
        <taxon>Pezizomycotina</taxon>
        <taxon>Eurotiomycetes</taxon>
        <taxon>Chaetothyriomycetidae</taxon>
        <taxon>Chaetothyriales</taxon>
        <taxon>Herpotrichiellaceae</taxon>
        <taxon>Exophiala</taxon>
    </lineage>
</organism>
<dbReference type="VEuPathDB" id="FungiDB:A1O9_07192"/>
<dbReference type="HOGENOM" id="CLU_2049703_0_0_1"/>
<dbReference type="STRING" id="1182545.A0A072PB48"/>
<protein>
    <recommendedName>
        <fullName evidence="3">Transcription factor domain-containing protein</fullName>
    </recommendedName>
</protein>
<dbReference type="OrthoDB" id="3477330at2759"/>
<sequence length="120" mass="13481">MMPFEHMRNPWKSSYPAAALCDAATNPNALYSALLAHSAFNLAQLDVEKNQIQSLATKYYLLAIQQLRAGMECGKGQYSYTVAVIMTLMMAEIYSGHSQTWRQHLKGAWALLCQDHQSEP</sequence>
<evidence type="ECO:0008006" key="3">
    <source>
        <dbReference type="Google" id="ProtNLM"/>
    </source>
</evidence>
<keyword evidence="2" id="KW-1185">Reference proteome</keyword>
<dbReference type="GeneID" id="25282106"/>
<evidence type="ECO:0000313" key="2">
    <source>
        <dbReference type="Proteomes" id="UP000027920"/>
    </source>
</evidence>
<evidence type="ECO:0000313" key="1">
    <source>
        <dbReference type="EMBL" id="KEF57002.1"/>
    </source>
</evidence>
<name>A0A072PB48_9EURO</name>
<dbReference type="InterPro" id="IPR021858">
    <property type="entry name" value="Fun_TF"/>
</dbReference>
<dbReference type="RefSeq" id="XP_013259592.1">
    <property type="nucleotide sequence ID" value="XM_013404138.1"/>
</dbReference>
<dbReference type="Pfam" id="PF11951">
    <property type="entry name" value="Fungal_trans_2"/>
    <property type="match status" value="1"/>
</dbReference>
<dbReference type="AlphaFoldDB" id="A0A072PB48"/>
<proteinExistence type="predicted"/>
<accession>A0A072PB48</accession>